<dbReference type="Proteomes" id="UP000004828">
    <property type="component" value="Unassembled WGS sequence"/>
</dbReference>
<comment type="caution">
    <text evidence="1">The sequence shown here is derived from an EMBL/GenBank/DDBJ whole genome shotgun (WGS) entry which is preliminary data.</text>
</comment>
<accession>C7GCC5</accession>
<name>C7GCC5_9FIRM</name>
<dbReference type="HOGENOM" id="CLU_3188540_0_0_9"/>
<dbReference type="AlphaFoldDB" id="C7GCC5"/>
<sequence length="55" mass="6315">MVFKKASGDMTVSQWKQNRFYPYYPGLEVDVLDVVGIAVSGQTKLKNVRNTYKDE</sequence>
<evidence type="ECO:0000313" key="2">
    <source>
        <dbReference type="Proteomes" id="UP000004828"/>
    </source>
</evidence>
<proteinExistence type="predicted"/>
<protein>
    <submittedName>
        <fullName evidence="1">Uncharacterized protein</fullName>
    </submittedName>
</protein>
<organism evidence="1 2">
    <name type="scientific">Roseburia intestinalis L1-82</name>
    <dbReference type="NCBI Taxonomy" id="536231"/>
    <lineage>
        <taxon>Bacteria</taxon>
        <taxon>Bacillati</taxon>
        <taxon>Bacillota</taxon>
        <taxon>Clostridia</taxon>
        <taxon>Lachnospirales</taxon>
        <taxon>Lachnospiraceae</taxon>
        <taxon>Roseburia</taxon>
    </lineage>
</organism>
<evidence type="ECO:0000313" key="1">
    <source>
        <dbReference type="EMBL" id="EEV00535.1"/>
    </source>
</evidence>
<reference evidence="1 2" key="1">
    <citation type="submission" date="2009-08" db="EMBL/GenBank/DDBJ databases">
        <authorList>
            <person name="Weinstock G."/>
            <person name="Sodergren E."/>
            <person name="Clifton S."/>
            <person name="Fulton L."/>
            <person name="Fulton B."/>
            <person name="Courtney L."/>
            <person name="Fronick C."/>
            <person name="Harrison M."/>
            <person name="Strong C."/>
            <person name="Farmer C."/>
            <person name="Delahaunty K."/>
            <person name="Markovic C."/>
            <person name="Hall O."/>
            <person name="Minx P."/>
            <person name="Tomlinson C."/>
            <person name="Mitreva M."/>
            <person name="Nelson J."/>
            <person name="Hou S."/>
            <person name="Wollam A."/>
            <person name="Pepin K.H."/>
            <person name="Johnson M."/>
            <person name="Bhonagiri V."/>
            <person name="Nash W.E."/>
            <person name="Warren W."/>
            <person name="Chinwalla A."/>
            <person name="Mardis E.R."/>
            <person name="Wilson R.K."/>
        </authorList>
    </citation>
    <scope>NUCLEOTIDE SEQUENCE [LARGE SCALE GENOMIC DNA]</scope>
    <source>
        <strain evidence="1 2">L1-82</strain>
    </source>
</reference>
<gene>
    <name evidence="1" type="ORF">ROSINTL182_07561</name>
</gene>
<dbReference type="EMBL" id="ABYJ02000113">
    <property type="protein sequence ID" value="EEV00535.1"/>
    <property type="molecule type" value="Genomic_DNA"/>
</dbReference>